<proteinExistence type="predicted"/>
<feature type="compositionally biased region" description="Basic and acidic residues" evidence="1">
    <location>
        <begin position="160"/>
        <end position="176"/>
    </location>
</feature>
<feature type="compositionally biased region" description="Basic and acidic residues" evidence="1">
    <location>
        <begin position="195"/>
        <end position="204"/>
    </location>
</feature>
<feature type="region of interest" description="Disordered" evidence="1">
    <location>
        <begin position="580"/>
        <end position="669"/>
    </location>
</feature>
<dbReference type="AlphaFoldDB" id="A0AAD9G650"/>
<dbReference type="InterPro" id="IPR025451">
    <property type="entry name" value="DUF4211"/>
</dbReference>
<organism evidence="3 4">
    <name type="scientific">Phytophthora citrophthora</name>
    <dbReference type="NCBI Taxonomy" id="4793"/>
    <lineage>
        <taxon>Eukaryota</taxon>
        <taxon>Sar</taxon>
        <taxon>Stramenopiles</taxon>
        <taxon>Oomycota</taxon>
        <taxon>Peronosporomycetes</taxon>
        <taxon>Peronosporales</taxon>
        <taxon>Peronosporaceae</taxon>
        <taxon>Phytophthora</taxon>
    </lineage>
</organism>
<accession>A0AAD9G650</accession>
<keyword evidence="4" id="KW-1185">Reference proteome</keyword>
<feature type="compositionally biased region" description="Basic and acidic residues" evidence="1">
    <location>
        <begin position="615"/>
        <end position="625"/>
    </location>
</feature>
<feature type="compositionally biased region" description="Acidic residues" evidence="1">
    <location>
        <begin position="227"/>
        <end position="242"/>
    </location>
</feature>
<feature type="region of interest" description="Disordered" evidence="1">
    <location>
        <begin position="1"/>
        <end position="265"/>
    </location>
</feature>
<evidence type="ECO:0000313" key="3">
    <source>
        <dbReference type="EMBL" id="KAK1932539.1"/>
    </source>
</evidence>
<feature type="domain" description="DUF4211" evidence="2">
    <location>
        <begin position="297"/>
        <end position="435"/>
    </location>
</feature>
<name>A0AAD9G650_9STRA</name>
<dbReference type="Proteomes" id="UP001259832">
    <property type="component" value="Unassembled WGS sequence"/>
</dbReference>
<dbReference type="Pfam" id="PF13926">
    <property type="entry name" value="DUF4211"/>
    <property type="match status" value="1"/>
</dbReference>
<feature type="compositionally biased region" description="Acidic residues" evidence="1">
    <location>
        <begin position="630"/>
        <end position="643"/>
    </location>
</feature>
<evidence type="ECO:0000313" key="4">
    <source>
        <dbReference type="Proteomes" id="UP001259832"/>
    </source>
</evidence>
<gene>
    <name evidence="3" type="ORF">P3T76_012123</name>
</gene>
<feature type="compositionally biased region" description="Basic residues" evidence="1">
    <location>
        <begin position="185"/>
        <end position="194"/>
    </location>
</feature>
<sequence>MTERKEVVIDGDSTEDDEVTIITPEARKRRRRSNILTFQDEEEDEQESKAEEVDKIPASSGPQRQQQLVLNPNGVSLQSMTLRTPTPTRRSRRNMHQLSISAAVERGDRGRRQQEAGEKDAEEEEDDDVRIIQPASASSVTSSGRKRRPAIVDSDEEMEPNQKQEQESDNEQKVELEDTSSASRRSSRIQHKRKEKDASARKLDYPMLGNCLDNLQNLGPHYKGGDGDDDDDGDYQESEPEEPSPPPKKKRRSLPRVGDRDSREKVYANAGDDVDDFICADDEIEYMNDDEQAVLSVDSSDGEMGEEDAEELTAMLAAGRSREVNEWFEIYMEYLEECIIDPDFENKMHRKRSKAKHQLYQQAINRIERKLCSCRDSVRSGVAWPEEMVYALQHASLFRSHKVHPENDCDACNRHQGAATYHVELAGYTCDATKLYSNNWMRQYVRLPLTGWLLIWTNVLSLCCAISLKEAVKEARPVQVSFELGSVCHARTLAYWQMLHAKQFWCILIDAKMKQCADSSGRIAEAYREEFFKKEFGRYKRIVGLVEKFADDSKRIAYLMPNAWKKITRRNVTSSFLPLAARTSPHGKGSPRRGTLDSFVGESEEEETEDEEETMEKIEEEKRIASVENNNDDLATDEEDETKDVEVISPERTPRCESKRERKLQLTTKERKAETQQVKEEKDIDDLMCLVCGACQRNAGIVHGLYLHVYCCYACAKRQLRMKCGCMVCNRPIDRVLRLLPLTVDARNAIRNQQQQQLNNVG</sequence>
<reference evidence="3" key="1">
    <citation type="submission" date="2023-08" db="EMBL/GenBank/DDBJ databases">
        <title>Reference Genome Resource for the Citrus Pathogen Phytophthora citrophthora.</title>
        <authorList>
            <person name="Moller H."/>
            <person name="Coetzee B."/>
            <person name="Rose L.J."/>
            <person name="Van Niekerk J.M."/>
        </authorList>
    </citation>
    <scope>NUCLEOTIDE SEQUENCE</scope>
    <source>
        <strain evidence="3">STE-U-9442</strain>
    </source>
</reference>
<evidence type="ECO:0000256" key="1">
    <source>
        <dbReference type="SAM" id="MobiDB-lite"/>
    </source>
</evidence>
<evidence type="ECO:0000259" key="2">
    <source>
        <dbReference type="Pfam" id="PF13926"/>
    </source>
</evidence>
<feature type="compositionally biased region" description="Polar residues" evidence="1">
    <location>
        <begin position="60"/>
        <end position="80"/>
    </location>
</feature>
<dbReference type="EMBL" id="JASMQC010000029">
    <property type="protein sequence ID" value="KAK1932539.1"/>
    <property type="molecule type" value="Genomic_DNA"/>
</dbReference>
<feature type="compositionally biased region" description="Basic and acidic residues" evidence="1">
    <location>
        <begin position="105"/>
        <end position="119"/>
    </location>
</feature>
<feature type="compositionally biased region" description="Acidic residues" evidence="1">
    <location>
        <begin position="602"/>
        <end position="614"/>
    </location>
</feature>
<protein>
    <recommendedName>
        <fullName evidence="2">DUF4211 domain-containing protein</fullName>
    </recommendedName>
</protein>
<dbReference type="InterPro" id="IPR013083">
    <property type="entry name" value="Znf_RING/FYVE/PHD"/>
</dbReference>
<comment type="caution">
    <text evidence="3">The sequence shown here is derived from an EMBL/GenBank/DDBJ whole genome shotgun (WGS) entry which is preliminary data.</text>
</comment>
<dbReference type="Gene3D" id="3.30.40.10">
    <property type="entry name" value="Zinc/RING finger domain, C3HC4 (zinc finger)"/>
    <property type="match status" value="1"/>
</dbReference>
<feature type="compositionally biased region" description="Basic and acidic residues" evidence="1">
    <location>
        <begin position="652"/>
        <end position="669"/>
    </location>
</feature>